<dbReference type="AlphaFoldDB" id="A0A922CXN4"/>
<feature type="domain" description="RFX1-4/6/8-like BCD" evidence="2">
    <location>
        <begin position="34"/>
        <end position="108"/>
    </location>
</feature>
<dbReference type="PANTHER" id="PTHR12619:SF23">
    <property type="entry name" value="MHC CLASS II REGULATORY FACTOR RFX1"/>
    <property type="match status" value="1"/>
</dbReference>
<organism evidence="3 4">
    <name type="scientific">Manduca sexta</name>
    <name type="common">Tobacco hawkmoth</name>
    <name type="synonym">Tobacco hornworm</name>
    <dbReference type="NCBI Taxonomy" id="7130"/>
    <lineage>
        <taxon>Eukaryota</taxon>
        <taxon>Metazoa</taxon>
        <taxon>Ecdysozoa</taxon>
        <taxon>Arthropoda</taxon>
        <taxon>Hexapoda</taxon>
        <taxon>Insecta</taxon>
        <taxon>Pterygota</taxon>
        <taxon>Neoptera</taxon>
        <taxon>Endopterygota</taxon>
        <taxon>Lepidoptera</taxon>
        <taxon>Glossata</taxon>
        <taxon>Ditrysia</taxon>
        <taxon>Bombycoidea</taxon>
        <taxon>Sphingidae</taxon>
        <taxon>Sphinginae</taxon>
        <taxon>Sphingini</taxon>
        <taxon>Manduca</taxon>
    </lineage>
</organism>
<evidence type="ECO:0000313" key="3">
    <source>
        <dbReference type="EMBL" id="KAG6463520.1"/>
    </source>
</evidence>
<dbReference type="InterPro" id="IPR057321">
    <property type="entry name" value="RFX1-4/6/8-like_BCD"/>
</dbReference>
<gene>
    <name evidence="3" type="ORF">O3G_MSEX013913</name>
</gene>
<reference evidence="3" key="2">
    <citation type="submission" date="2020-12" db="EMBL/GenBank/DDBJ databases">
        <authorList>
            <person name="Kanost M."/>
        </authorList>
    </citation>
    <scope>NUCLEOTIDE SEQUENCE</scope>
</reference>
<comment type="caution">
    <text evidence="3">The sequence shown here is derived from an EMBL/GenBank/DDBJ whole genome shotgun (WGS) entry which is preliminary data.</text>
</comment>
<accession>A0A922CXN4</accession>
<evidence type="ECO:0000313" key="4">
    <source>
        <dbReference type="Proteomes" id="UP000791440"/>
    </source>
</evidence>
<proteinExistence type="predicted"/>
<protein>
    <recommendedName>
        <fullName evidence="2">RFX1-4/6/8-like BCD domain-containing protein</fullName>
    </recommendedName>
</protein>
<feature type="compositionally biased region" description="Basic residues" evidence="1">
    <location>
        <begin position="24"/>
        <end position="36"/>
    </location>
</feature>
<dbReference type="EMBL" id="JH668993">
    <property type="protein sequence ID" value="KAG6463520.1"/>
    <property type="molecule type" value="Genomic_DNA"/>
</dbReference>
<reference evidence="3" key="1">
    <citation type="journal article" date="2016" name="Insect Biochem. Mol. Biol.">
        <title>Multifaceted biological insights from a draft genome sequence of the tobacco hornworm moth, Manduca sexta.</title>
        <authorList>
            <person name="Kanost M.R."/>
            <person name="Arrese E.L."/>
            <person name="Cao X."/>
            <person name="Chen Y.R."/>
            <person name="Chellapilla S."/>
            <person name="Goldsmith M.R."/>
            <person name="Grosse-Wilde E."/>
            <person name="Heckel D.G."/>
            <person name="Herndon N."/>
            <person name="Jiang H."/>
            <person name="Papanicolaou A."/>
            <person name="Qu J."/>
            <person name="Soulages J.L."/>
            <person name="Vogel H."/>
            <person name="Walters J."/>
            <person name="Waterhouse R.M."/>
            <person name="Ahn S.J."/>
            <person name="Almeida F.C."/>
            <person name="An C."/>
            <person name="Aqrawi P."/>
            <person name="Bretschneider A."/>
            <person name="Bryant W.B."/>
            <person name="Bucks S."/>
            <person name="Chao H."/>
            <person name="Chevignon G."/>
            <person name="Christen J.M."/>
            <person name="Clarke D.F."/>
            <person name="Dittmer N.T."/>
            <person name="Ferguson L.C.F."/>
            <person name="Garavelou S."/>
            <person name="Gordon K.H.J."/>
            <person name="Gunaratna R.T."/>
            <person name="Han Y."/>
            <person name="Hauser F."/>
            <person name="He Y."/>
            <person name="Heidel-Fischer H."/>
            <person name="Hirsh A."/>
            <person name="Hu Y."/>
            <person name="Jiang H."/>
            <person name="Kalra D."/>
            <person name="Klinner C."/>
            <person name="Konig C."/>
            <person name="Kovar C."/>
            <person name="Kroll A.R."/>
            <person name="Kuwar S.S."/>
            <person name="Lee S.L."/>
            <person name="Lehman R."/>
            <person name="Li K."/>
            <person name="Li Z."/>
            <person name="Liang H."/>
            <person name="Lovelace S."/>
            <person name="Lu Z."/>
            <person name="Mansfield J.H."/>
            <person name="McCulloch K.J."/>
            <person name="Mathew T."/>
            <person name="Morton B."/>
            <person name="Muzny D.M."/>
            <person name="Neunemann D."/>
            <person name="Ongeri F."/>
            <person name="Pauchet Y."/>
            <person name="Pu L.L."/>
            <person name="Pyrousis I."/>
            <person name="Rao X.J."/>
            <person name="Redding A."/>
            <person name="Roesel C."/>
            <person name="Sanchez-Gracia A."/>
            <person name="Schaack S."/>
            <person name="Shukla A."/>
            <person name="Tetreau G."/>
            <person name="Wang Y."/>
            <person name="Xiong G.H."/>
            <person name="Traut W."/>
            <person name="Walsh T.K."/>
            <person name="Worley K.C."/>
            <person name="Wu D."/>
            <person name="Wu W."/>
            <person name="Wu Y.Q."/>
            <person name="Zhang X."/>
            <person name="Zou Z."/>
            <person name="Zucker H."/>
            <person name="Briscoe A.D."/>
            <person name="Burmester T."/>
            <person name="Clem R.J."/>
            <person name="Feyereisen R."/>
            <person name="Grimmelikhuijzen C.J.P."/>
            <person name="Hamodrakas S.J."/>
            <person name="Hansson B.S."/>
            <person name="Huguet E."/>
            <person name="Jermiin L.S."/>
            <person name="Lan Q."/>
            <person name="Lehman H.K."/>
            <person name="Lorenzen M."/>
            <person name="Merzendorfer H."/>
            <person name="Michalopoulos I."/>
            <person name="Morton D.B."/>
            <person name="Muthukrishnan S."/>
            <person name="Oakeshott J.G."/>
            <person name="Palmer W."/>
            <person name="Park Y."/>
            <person name="Passarelli A.L."/>
            <person name="Rozas J."/>
            <person name="Schwartz L.M."/>
            <person name="Smith W."/>
            <person name="Southgate A."/>
            <person name="Vilcinskas A."/>
            <person name="Vogt R."/>
            <person name="Wang P."/>
            <person name="Werren J."/>
            <person name="Yu X.Q."/>
            <person name="Zhou J.J."/>
            <person name="Brown S.J."/>
            <person name="Scherer S.E."/>
            <person name="Richards S."/>
            <person name="Blissard G.W."/>
        </authorList>
    </citation>
    <scope>NUCLEOTIDE SEQUENCE</scope>
</reference>
<sequence>MSVGPAGGPVSFERARGGVEPGQQRRRRGRRGRRRAAAAGALAAALRRYTSLNHLAQAARAVLTNHHQIHQMLADLNRVDFRVVREQAAWACSCGSASTAQRLEADFKVG</sequence>
<dbReference type="Pfam" id="PF25340">
    <property type="entry name" value="BCD_RFX"/>
    <property type="match status" value="1"/>
</dbReference>
<evidence type="ECO:0000259" key="2">
    <source>
        <dbReference type="Pfam" id="PF25340"/>
    </source>
</evidence>
<name>A0A922CXN4_MANSE</name>
<dbReference type="Proteomes" id="UP000791440">
    <property type="component" value="Unassembled WGS sequence"/>
</dbReference>
<dbReference type="PANTHER" id="PTHR12619">
    <property type="entry name" value="RFX TRANSCRIPTION FACTOR FAMILY"/>
    <property type="match status" value="1"/>
</dbReference>
<feature type="region of interest" description="Disordered" evidence="1">
    <location>
        <begin position="1"/>
        <end position="36"/>
    </location>
</feature>
<keyword evidence="4" id="KW-1185">Reference proteome</keyword>
<dbReference type="GO" id="GO:0000978">
    <property type="term" value="F:RNA polymerase II cis-regulatory region sequence-specific DNA binding"/>
    <property type="evidence" value="ECO:0007669"/>
    <property type="project" value="TreeGrafter"/>
</dbReference>
<dbReference type="InterPro" id="IPR039779">
    <property type="entry name" value="RFX-like"/>
</dbReference>
<evidence type="ECO:0000256" key="1">
    <source>
        <dbReference type="SAM" id="MobiDB-lite"/>
    </source>
</evidence>
<dbReference type="GO" id="GO:0000981">
    <property type="term" value="F:DNA-binding transcription factor activity, RNA polymerase II-specific"/>
    <property type="evidence" value="ECO:0007669"/>
    <property type="project" value="TreeGrafter"/>
</dbReference>